<feature type="domain" description="Spore coat protein U/FanG" evidence="2">
    <location>
        <begin position="183"/>
        <end position="314"/>
    </location>
</feature>
<dbReference type="AlphaFoldDB" id="A0A085JIG9"/>
<protein>
    <submittedName>
        <fullName evidence="3">Sigma-fimbriae tip adhesin</fullName>
    </submittedName>
</protein>
<name>A0A085JIG9_9GAMM</name>
<keyword evidence="1" id="KW-0732">Signal</keyword>
<gene>
    <name evidence="3" type="ORF">GTPT_1409</name>
</gene>
<reference evidence="3 4" key="1">
    <citation type="submission" date="2014-05" db="EMBL/GenBank/DDBJ databases">
        <title>ATOL: Assembling a taxonomically balanced genome-scale reconstruction of the evolutionary history of the Enterobacteriaceae.</title>
        <authorList>
            <person name="Plunkett G.III."/>
            <person name="Neeno-Eckwall E.C."/>
            <person name="Glasner J.D."/>
            <person name="Perna N.T."/>
        </authorList>
    </citation>
    <scope>NUCLEOTIDE SEQUENCE [LARGE SCALE GENOMIC DNA]</scope>
    <source>
        <strain evidence="3 4">ATCC 33301</strain>
    </source>
</reference>
<sequence>MTGNAFILRLAGLLLLCFSHLCLADCTASSASGSFGSLSSFTLASTAETVETGSGFTCTGGLLTLLSTDTITATIASSAGENGSTPQMTSASGSAIPYTICASSGCGTTYTIGQTITWNSTSLLGLLGLFDASDGSLPLYIHTTAGLNVPAGTYTDTITIDWHYNICFIGLLGICAYTTGDTTSAVTLTAIVTNDCTIEEAPDVSFGSAALPADFSPVASALTILCTKNAAYTVNLSSSNPVSGDWRQMSSAIDGSTHYLLYQLYQADGTAWTPENDQSETGTGEDQTVNYTAKVDSSQTNQPAGSYTDTVTVTVTY</sequence>
<dbReference type="EMBL" id="JMPR01000025">
    <property type="protein sequence ID" value="KFD20265.1"/>
    <property type="molecule type" value="Genomic_DNA"/>
</dbReference>
<dbReference type="eggNOG" id="COG5430">
    <property type="taxonomic scope" value="Bacteria"/>
</dbReference>
<comment type="caution">
    <text evidence="3">The sequence shown here is derived from an EMBL/GenBank/DDBJ whole genome shotgun (WGS) entry which is preliminary data.</text>
</comment>
<dbReference type="InterPro" id="IPR053167">
    <property type="entry name" value="Spore_coat_component"/>
</dbReference>
<organism evidence="3 4">
    <name type="scientific">Tatumella ptyseos ATCC 33301</name>
    <dbReference type="NCBI Taxonomy" id="1005995"/>
    <lineage>
        <taxon>Bacteria</taxon>
        <taxon>Pseudomonadati</taxon>
        <taxon>Pseudomonadota</taxon>
        <taxon>Gammaproteobacteria</taxon>
        <taxon>Enterobacterales</taxon>
        <taxon>Erwiniaceae</taxon>
        <taxon>Tatumella</taxon>
    </lineage>
</organism>
<feature type="domain" description="Spore coat protein U/FanG" evidence="2">
    <location>
        <begin position="19"/>
        <end position="160"/>
    </location>
</feature>
<evidence type="ECO:0000313" key="4">
    <source>
        <dbReference type="Proteomes" id="UP000028602"/>
    </source>
</evidence>
<dbReference type="PANTHER" id="PTHR37089:SF1">
    <property type="entry name" value="MEMBRANE PROTEIN"/>
    <property type="match status" value="1"/>
</dbReference>
<keyword evidence="4" id="KW-1185">Reference proteome</keyword>
<dbReference type="InterPro" id="IPR007893">
    <property type="entry name" value="Spore_coat_U/FanG"/>
</dbReference>
<dbReference type="PANTHER" id="PTHR37089">
    <property type="entry name" value="PROTEIN U-RELATED"/>
    <property type="match status" value="1"/>
</dbReference>
<dbReference type="SMART" id="SM00972">
    <property type="entry name" value="SCPU"/>
    <property type="match status" value="2"/>
</dbReference>
<dbReference type="OrthoDB" id="8901110at2"/>
<proteinExistence type="predicted"/>
<accession>A0A085JIG9</accession>
<evidence type="ECO:0000313" key="3">
    <source>
        <dbReference type="EMBL" id="KFD20265.1"/>
    </source>
</evidence>
<evidence type="ECO:0000259" key="2">
    <source>
        <dbReference type="Pfam" id="PF05229"/>
    </source>
</evidence>
<dbReference type="Pfam" id="PF05229">
    <property type="entry name" value="SCPU"/>
    <property type="match status" value="2"/>
</dbReference>
<feature type="signal peptide" evidence="1">
    <location>
        <begin position="1"/>
        <end position="24"/>
    </location>
</feature>
<dbReference type="RefSeq" id="WP_025903707.1">
    <property type="nucleotide sequence ID" value="NZ_ATMJ01000051.1"/>
</dbReference>
<dbReference type="Proteomes" id="UP000028602">
    <property type="component" value="Unassembled WGS sequence"/>
</dbReference>
<evidence type="ECO:0000256" key="1">
    <source>
        <dbReference type="SAM" id="SignalP"/>
    </source>
</evidence>
<feature type="chain" id="PRO_5001793497" evidence="1">
    <location>
        <begin position="25"/>
        <end position="317"/>
    </location>
</feature>